<keyword evidence="2" id="KW-0812">Transmembrane</keyword>
<organism evidence="4 5">
    <name type="scientific">Tsukamurella paurometabola</name>
    <name type="common">Corynebacterium paurometabolum</name>
    <dbReference type="NCBI Taxonomy" id="2061"/>
    <lineage>
        <taxon>Bacteria</taxon>
        <taxon>Bacillati</taxon>
        <taxon>Actinomycetota</taxon>
        <taxon>Actinomycetes</taxon>
        <taxon>Mycobacteriales</taxon>
        <taxon>Tsukamurellaceae</taxon>
        <taxon>Tsukamurella</taxon>
    </lineage>
</organism>
<name>A0A3P8MA70_TSUPA</name>
<sequence length="251" mass="26263">MTGFTERRSVRVAAAVVAVALAVVIGVVIGKGVRAEPAAQQPGGPQRLSAADIGFAQDMMAHHQQALQMVELLRPDLSADIRGIATQIQLSQSREIGVLMGWLEVLGEPLQNPNPMAWMTDASSAAAPTTTGGGGHGGHTMPMPADGSTSTSAAASAAPSTTMQHSMPGMATSEELTRLADATGVQQELLFLQLMLRHHQGGVDMAGYAQRKGDAPAVRQRATAMAKEQSDEISMMLMQLTARNASALPYP</sequence>
<dbReference type="Proteomes" id="UP000271626">
    <property type="component" value="Chromosome"/>
</dbReference>
<dbReference type="Pfam" id="PF03713">
    <property type="entry name" value="DUF305"/>
    <property type="match status" value="1"/>
</dbReference>
<dbReference type="EMBL" id="LR131273">
    <property type="protein sequence ID" value="VDR37870.1"/>
    <property type="molecule type" value="Genomic_DNA"/>
</dbReference>
<dbReference type="PANTHER" id="PTHR36933:SF1">
    <property type="entry name" value="SLL0788 PROTEIN"/>
    <property type="match status" value="1"/>
</dbReference>
<feature type="compositionally biased region" description="Low complexity" evidence="1">
    <location>
        <begin position="139"/>
        <end position="154"/>
    </location>
</feature>
<dbReference type="OrthoDB" id="26872at2"/>
<dbReference type="PANTHER" id="PTHR36933">
    <property type="entry name" value="SLL0788 PROTEIN"/>
    <property type="match status" value="1"/>
</dbReference>
<keyword evidence="2" id="KW-0472">Membrane</keyword>
<feature type="domain" description="DUF305" evidence="3">
    <location>
        <begin position="52"/>
        <end position="236"/>
    </location>
</feature>
<evidence type="ECO:0000256" key="1">
    <source>
        <dbReference type="SAM" id="MobiDB-lite"/>
    </source>
</evidence>
<feature type="region of interest" description="Disordered" evidence="1">
    <location>
        <begin position="123"/>
        <end position="154"/>
    </location>
</feature>
<dbReference type="Gene3D" id="1.20.1260.10">
    <property type="match status" value="1"/>
</dbReference>
<reference evidence="4 5" key="1">
    <citation type="submission" date="2018-12" db="EMBL/GenBank/DDBJ databases">
        <authorList>
            <consortium name="Pathogen Informatics"/>
        </authorList>
    </citation>
    <scope>NUCLEOTIDE SEQUENCE [LARGE SCALE GENOMIC DNA]</scope>
    <source>
        <strain evidence="4 5">NCTC10741</strain>
    </source>
</reference>
<protein>
    <submittedName>
        <fullName evidence="4">Uncharacterized protein conserved in bacteria</fullName>
    </submittedName>
</protein>
<evidence type="ECO:0000313" key="4">
    <source>
        <dbReference type="EMBL" id="VDR37870.1"/>
    </source>
</evidence>
<feature type="transmembrane region" description="Helical" evidence="2">
    <location>
        <begin position="12"/>
        <end position="30"/>
    </location>
</feature>
<dbReference type="InterPro" id="IPR005183">
    <property type="entry name" value="DUF305_CopM-like"/>
</dbReference>
<accession>A0A3P8MA70</accession>
<dbReference type="AlphaFoldDB" id="A0A3P8MA70"/>
<gene>
    <name evidence="4" type="ORF">NCTC10741_00982</name>
</gene>
<evidence type="ECO:0000313" key="5">
    <source>
        <dbReference type="Proteomes" id="UP000271626"/>
    </source>
</evidence>
<keyword evidence="2" id="KW-1133">Transmembrane helix</keyword>
<dbReference type="InterPro" id="IPR012347">
    <property type="entry name" value="Ferritin-like"/>
</dbReference>
<proteinExistence type="predicted"/>
<evidence type="ECO:0000256" key="2">
    <source>
        <dbReference type="SAM" id="Phobius"/>
    </source>
</evidence>
<evidence type="ECO:0000259" key="3">
    <source>
        <dbReference type="Pfam" id="PF03713"/>
    </source>
</evidence>
<dbReference type="RefSeq" id="WP_126195206.1">
    <property type="nucleotide sequence ID" value="NZ_CP085954.1"/>
</dbReference>